<accession>A0ABS5KVY5</accession>
<evidence type="ECO:0000313" key="3">
    <source>
        <dbReference type="EMBL" id="MBS2550236.1"/>
    </source>
</evidence>
<dbReference type="SMART" id="SM00278">
    <property type="entry name" value="HhH1"/>
    <property type="match status" value="2"/>
</dbReference>
<feature type="region of interest" description="Disordered" evidence="1">
    <location>
        <begin position="73"/>
        <end position="140"/>
    </location>
</feature>
<evidence type="ECO:0000313" key="4">
    <source>
        <dbReference type="Proteomes" id="UP000730482"/>
    </source>
</evidence>
<gene>
    <name evidence="3" type="ORF">KGQ19_25540</name>
</gene>
<feature type="domain" description="Helix-hairpin-helix DNA-binding motif class 1" evidence="2">
    <location>
        <begin position="550"/>
        <end position="569"/>
    </location>
</feature>
<dbReference type="InterPro" id="IPR019554">
    <property type="entry name" value="Soluble_ligand-bd"/>
</dbReference>
<dbReference type="InterPro" id="IPR003583">
    <property type="entry name" value="Hlx-hairpin-Hlx_DNA-bd_motif"/>
</dbReference>
<dbReference type="PANTHER" id="PTHR21180">
    <property type="entry name" value="ENDONUCLEASE/EXONUCLEASE/PHOSPHATASE FAMILY DOMAIN-CONTAINING PROTEIN 1"/>
    <property type="match status" value="1"/>
</dbReference>
<keyword evidence="4" id="KW-1185">Reference proteome</keyword>
<evidence type="ECO:0000256" key="1">
    <source>
        <dbReference type="SAM" id="MobiDB-lite"/>
    </source>
</evidence>
<proteinExistence type="predicted"/>
<dbReference type="Gene3D" id="1.10.150.320">
    <property type="entry name" value="Photosystem II 12 kDa extrinsic protein"/>
    <property type="match status" value="1"/>
</dbReference>
<dbReference type="Proteomes" id="UP000730482">
    <property type="component" value="Unassembled WGS sequence"/>
</dbReference>
<dbReference type="InterPro" id="IPR010994">
    <property type="entry name" value="RuvA_2-like"/>
</dbReference>
<feature type="compositionally biased region" description="Gly residues" evidence="1">
    <location>
        <begin position="74"/>
        <end position="83"/>
    </location>
</feature>
<protein>
    <submittedName>
        <fullName evidence="3">Helix-hairpin-helix domain-containing protein</fullName>
    </submittedName>
</protein>
<organism evidence="3 4">
    <name type="scientific">Catenulispora pinistramenti</name>
    <dbReference type="NCBI Taxonomy" id="2705254"/>
    <lineage>
        <taxon>Bacteria</taxon>
        <taxon>Bacillati</taxon>
        <taxon>Actinomycetota</taxon>
        <taxon>Actinomycetes</taxon>
        <taxon>Catenulisporales</taxon>
        <taxon>Catenulisporaceae</taxon>
        <taxon>Catenulispora</taxon>
    </lineage>
</organism>
<dbReference type="SUPFAM" id="SSF47781">
    <property type="entry name" value="RuvA domain 2-like"/>
    <property type="match status" value="1"/>
</dbReference>
<evidence type="ECO:0000259" key="2">
    <source>
        <dbReference type="SMART" id="SM00278"/>
    </source>
</evidence>
<comment type="caution">
    <text evidence="3">The sequence shown here is derived from an EMBL/GenBank/DDBJ whole genome shotgun (WGS) entry which is preliminary data.</text>
</comment>
<reference evidence="3 4" key="1">
    <citation type="submission" date="2020-02" db="EMBL/GenBank/DDBJ databases">
        <title>Acidophilic actinobacteria isolated from forest soil.</title>
        <authorList>
            <person name="Golinska P."/>
        </authorList>
    </citation>
    <scope>NUCLEOTIDE SEQUENCE [LARGE SCALE GENOMIC DNA]</scope>
    <source>
        <strain evidence="3 4">NL8</strain>
    </source>
</reference>
<dbReference type="Pfam" id="PF10531">
    <property type="entry name" value="SLBB"/>
    <property type="match status" value="1"/>
</dbReference>
<dbReference type="Pfam" id="PF12836">
    <property type="entry name" value="HHH_3"/>
    <property type="match status" value="1"/>
</dbReference>
<sequence length="602" mass="59792">MPLSEALAARRHVNRPWWRRASQSIEHRVPPTLRGRWALSLPAAAAVALVAVAGAAAGGWYLTRSQGTVVDVGAAGGGGGSTGEAGASDTGPPDDDHPTASADPSGKPLAAAPGGTPGRGGCRTHGRPSDTPAPTSWTTRDLRVLPVRSAVLVLAAGTPGSQPLVGQASDGASAGMPRGVAMRTAAGRIDAELADAAVVAGAARGMASIDAEAADAVVARAAGTSGSIGPGSADGVVARAARATGLVDAEPTHAVVVRALRIPRLIDAEPAHAVVASAVRTPSLIDAGPTHAVVARAAGTSGSVDPGSADGVVTRAARATGLTDARSPDGVVVRALRTAGRSDAGLAHAVSARTAWTVWTAGTTGRSDAGLADALVAGSAALAPVESAGRIDAEPAEAALAQPATPIARQQWAIAAQRYAIGASRRQSCPPHAAMSTNPALADASSAGASSGSAVVIDVEGKVAHPGVQTLPAGSRVYEALAAAGGALPGVDVTALDLARPVTDGEQLRVGIEGVPGPVVGLPQPSGGKSARGKRGRPVAPVNLNTATLEQLEAVPDVGPALAQRILDWRSEHGRFGSVAQLRQVRGIGDRKFSDMRDSVTV</sequence>
<feature type="domain" description="Helix-hairpin-helix DNA-binding motif class 1" evidence="2">
    <location>
        <begin position="580"/>
        <end position="599"/>
    </location>
</feature>
<dbReference type="EMBL" id="JAAFYZ010000096">
    <property type="protein sequence ID" value="MBS2550236.1"/>
    <property type="molecule type" value="Genomic_DNA"/>
</dbReference>
<dbReference type="RefSeq" id="WP_212012597.1">
    <property type="nucleotide sequence ID" value="NZ_JAAFYZ010000096.1"/>
</dbReference>
<dbReference type="InterPro" id="IPR051675">
    <property type="entry name" value="Endo/Exo/Phosphatase_dom_1"/>
</dbReference>
<name>A0ABS5KVY5_9ACTN</name>
<dbReference type="PANTHER" id="PTHR21180:SF32">
    <property type="entry name" value="ENDONUCLEASE_EXONUCLEASE_PHOSPHATASE FAMILY DOMAIN-CONTAINING PROTEIN 1"/>
    <property type="match status" value="1"/>
</dbReference>